<dbReference type="Proteomes" id="UP001388673">
    <property type="component" value="Unassembled WGS sequence"/>
</dbReference>
<keyword evidence="3" id="KW-0479">Metal-binding</keyword>
<dbReference type="Pfam" id="PF00857">
    <property type="entry name" value="Isochorismatase"/>
    <property type="match status" value="1"/>
</dbReference>
<dbReference type="RefSeq" id="XP_066801833.1">
    <property type="nucleotide sequence ID" value="XM_066947419.1"/>
</dbReference>
<dbReference type="EC" id="3.5.1.19" evidence="6"/>
<protein>
    <recommendedName>
        <fullName evidence="6">nicotinamidase</fullName>
        <ecNumber evidence="6">3.5.1.19</ecNumber>
    </recommendedName>
    <alternativeName>
        <fullName evidence="7">Nicotinamide deamidase</fullName>
    </alternativeName>
</protein>
<sequence>MPKAALILVDVQYDFLPPDGALAVPNGREILPVIEGLLNRDEWDWPVIIASQDYHPPKHISFASSHPPHEPFSKPSLTNANGEEYEQTLWPDHCVQGTIGAAIEKGVRHQIKVWGDRVKIVRKGSNIGIEAYSAFEGYLTEAIDPAEPPSDHEPQPAESPLTRDLRDNGVDTVVIVGLASDFCVKSTALSAIDASFRTILVAPGMRGISSSDERDAWAKIEGLGGLVVGKEGQGGWERRLRDIVGSH</sequence>
<dbReference type="GeneID" id="92181578"/>
<keyword evidence="2" id="KW-0662">Pyridine nucleotide biosynthesis</keyword>
<dbReference type="PANTHER" id="PTHR11080:SF2">
    <property type="entry name" value="LD05707P"/>
    <property type="match status" value="1"/>
</dbReference>
<keyword evidence="11" id="KW-1185">Reference proteome</keyword>
<name>A0AAW0YXH9_9TREE</name>
<dbReference type="EMBL" id="JBCAWK010000008">
    <property type="protein sequence ID" value="KAK8850402.1"/>
    <property type="molecule type" value="Genomic_DNA"/>
</dbReference>
<proteinExistence type="inferred from homology"/>
<evidence type="ECO:0000256" key="2">
    <source>
        <dbReference type="ARBA" id="ARBA00022642"/>
    </source>
</evidence>
<accession>A0AAW0YXH9</accession>
<evidence type="ECO:0000256" key="4">
    <source>
        <dbReference type="ARBA" id="ARBA00022801"/>
    </source>
</evidence>
<dbReference type="GO" id="GO:0046872">
    <property type="term" value="F:metal ion binding"/>
    <property type="evidence" value="ECO:0007669"/>
    <property type="project" value="UniProtKB-KW"/>
</dbReference>
<dbReference type="GO" id="GO:0008936">
    <property type="term" value="F:nicotinamidase activity"/>
    <property type="evidence" value="ECO:0007669"/>
    <property type="project" value="UniProtKB-EC"/>
</dbReference>
<evidence type="ECO:0000256" key="3">
    <source>
        <dbReference type="ARBA" id="ARBA00022723"/>
    </source>
</evidence>
<dbReference type="KEGG" id="kne:92181578"/>
<dbReference type="SUPFAM" id="SSF52499">
    <property type="entry name" value="Isochorismatase-like hydrolases"/>
    <property type="match status" value="1"/>
</dbReference>
<evidence type="ECO:0000313" key="10">
    <source>
        <dbReference type="EMBL" id="KAK8850402.1"/>
    </source>
</evidence>
<feature type="compositionally biased region" description="Basic and acidic residues" evidence="8">
    <location>
        <begin position="149"/>
        <end position="164"/>
    </location>
</feature>
<feature type="region of interest" description="Disordered" evidence="8">
    <location>
        <begin position="143"/>
        <end position="164"/>
    </location>
</feature>
<comment type="pathway">
    <text evidence="5">Cofactor biosynthesis; nicotinate biosynthesis; nicotinate from nicotinamide: step 1/1.</text>
</comment>
<evidence type="ECO:0000256" key="6">
    <source>
        <dbReference type="ARBA" id="ARBA00039017"/>
    </source>
</evidence>
<feature type="domain" description="Isochorismatase-like" evidence="9">
    <location>
        <begin position="161"/>
        <end position="228"/>
    </location>
</feature>
<dbReference type="PANTHER" id="PTHR11080">
    <property type="entry name" value="PYRAZINAMIDASE/NICOTINAMIDASE"/>
    <property type="match status" value="1"/>
</dbReference>
<dbReference type="AlphaFoldDB" id="A0AAW0YXH9"/>
<evidence type="ECO:0000256" key="5">
    <source>
        <dbReference type="ARBA" id="ARBA00037900"/>
    </source>
</evidence>
<dbReference type="InterPro" id="IPR052347">
    <property type="entry name" value="Isochorismatase_Nicotinamidase"/>
</dbReference>
<dbReference type="InterPro" id="IPR036380">
    <property type="entry name" value="Isochorismatase-like_sf"/>
</dbReference>
<dbReference type="InterPro" id="IPR000868">
    <property type="entry name" value="Isochorismatase-like_dom"/>
</dbReference>
<evidence type="ECO:0000256" key="7">
    <source>
        <dbReference type="ARBA" id="ARBA00043224"/>
    </source>
</evidence>
<dbReference type="Gene3D" id="3.40.50.850">
    <property type="entry name" value="Isochorismatase-like"/>
    <property type="match status" value="1"/>
</dbReference>
<evidence type="ECO:0000259" key="9">
    <source>
        <dbReference type="Pfam" id="PF00857"/>
    </source>
</evidence>
<keyword evidence="4" id="KW-0378">Hydrolase</keyword>
<comment type="similarity">
    <text evidence="1">Belongs to the isochorismatase family.</text>
</comment>
<evidence type="ECO:0000313" key="11">
    <source>
        <dbReference type="Proteomes" id="UP001388673"/>
    </source>
</evidence>
<comment type="caution">
    <text evidence="10">The sequence shown here is derived from an EMBL/GenBank/DDBJ whole genome shotgun (WGS) entry which is preliminary data.</text>
</comment>
<reference evidence="10 11" key="1">
    <citation type="journal article" date="2024" name="bioRxiv">
        <title>Comparative genomics of Cryptococcus and Kwoniella reveals pathogenesis evolution and contrasting karyotype dynamics via intercentromeric recombination or chromosome fusion.</title>
        <authorList>
            <person name="Coelho M.A."/>
            <person name="David-Palma M."/>
            <person name="Shea T."/>
            <person name="Bowers K."/>
            <person name="McGinley-Smith S."/>
            <person name="Mohammad A.W."/>
            <person name="Gnirke A."/>
            <person name="Yurkov A.M."/>
            <person name="Nowrousian M."/>
            <person name="Sun S."/>
            <person name="Cuomo C.A."/>
            <person name="Heitman J."/>
        </authorList>
    </citation>
    <scope>NUCLEOTIDE SEQUENCE [LARGE SCALE GENOMIC DNA]</scope>
    <source>
        <strain evidence="10 11">CBS 13917</strain>
    </source>
</reference>
<dbReference type="GO" id="GO:0019363">
    <property type="term" value="P:pyridine nucleotide biosynthetic process"/>
    <property type="evidence" value="ECO:0007669"/>
    <property type="project" value="UniProtKB-KW"/>
</dbReference>
<gene>
    <name evidence="10" type="ORF">IAR55_004320</name>
</gene>
<evidence type="ECO:0000256" key="8">
    <source>
        <dbReference type="SAM" id="MobiDB-lite"/>
    </source>
</evidence>
<organism evidence="10 11">
    <name type="scientific">Kwoniella newhampshirensis</name>
    <dbReference type="NCBI Taxonomy" id="1651941"/>
    <lineage>
        <taxon>Eukaryota</taxon>
        <taxon>Fungi</taxon>
        <taxon>Dikarya</taxon>
        <taxon>Basidiomycota</taxon>
        <taxon>Agaricomycotina</taxon>
        <taxon>Tremellomycetes</taxon>
        <taxon>Tremellales</taxon>
        <taxon>Cryptococcaceae</taxon>
        <taxon>Kwoniella</taxon>
    </lineage>
</organism>
<evidence type="ECO:0000256" key="1">
    <source>
        <dbReference type="ARBA" id="ARBA00006336"/>
    </source>
</evidence>